<evidence type="ECO:0000313" key="6">
    <source>
        <dbReference type="Proteomes" id="UP001379533"/>
    </source>
</evidence>
<dbReference type="Pfam" id="PF13414">
    <property type="entry name" value="TPR_11"/>
    <property type="match status" value="1"/>
</dbReference>
<proteinExistence type="predicted"/>
<dbReference type="InterPro" id="IPR011990">
    <property type="entry name" value="TPR-like_helical_dom_sf"/>
</dbReference>
<dbReference type="PROSITE" id="PS50005">
    <property type="entry name" value="TPR"/>
    <property type="match status" value="3"/>
</dbReference>
<organism evidence="5 6">
    <name type="scientific">Pendulispora brunnea</name>
    <dbReference type="NCBI Taxonomy" id="2905690"/>
    <lineage>
        <taxon>Bacteria</taxon>
        <taxon>Pseudomonadati</taxon>
        <taxon>Myxococcota</taxon>
        <taxon>Myxococcia</taxon>
        <taxon>Myxococcales</taxon>
        <taxon>Sorangiineae</taxon>
        <taxon>Pendulisporaceae</taxon>
        <taxon>Pendulispora</taxon>
    </lineage>
</organism>
<dbReference type="PANTHER" id="PTHR45586">
    <property type="entry name" value="TPR REPEAT-CONTAINING PROTEIN PA4667"/>
    <property type="match status" value="1"/>
</dbReference>
<feature type="region of interest" description="Disordered" evidence="4">
    <location>
        <begin position="540"/>
        <end position="605"/>
    </location>
</feature>
<accession>A0ABZ2KLM7</accession>
<dbReference type="RefSeq" id="WP_394847881.1">
    <property type="nucleotide sequence ID" value="NZ_CP089982.1"/>
</dbReference>
<dbReference type="SMART" id="SM00028">
    <property type="entry name" value="TPR"/>
    <property type="match status" value="8"/>
</dbReference>
<dbReference type="InterPro" id="IPR051012">
    <property type="entry name" value="CellSynth/LPSAsmb/PSIAsmb"/>
</dbReference>
<dbReference type="SUPFAM" id="SSF48452">
    <property type="entry name" value="TPR-like"/>
    <property type="match status" value="2"/>
</dbReference>
<sequence length="939" mass="103770">MPIDRESVLQTAQKYAEKKKYDRAIAEYQKIIQVDPTDARTLLKMGDLQVKMGAYADAIATYERVGKHYVSLEFFVKAVWVYKQIGEILHKHVPHLEERYAHIAPQLAQLYQNLGLTSDAMATLDEVATRLQKQQRDTEAIEVFKKTIDLDPNNPIPHLRLAEALSRARDPEGAASVFSTAASLLIRRGRPDDALKVLERLLHHKQDPAQARIAAELYLQRGAQADGLQALAKLQICFQANPKDIDTLALLARAFVVIGQAAKGIEVRKEMARIAREQGKTELFRRLVNDLLEVAGDDDQVQQLAVSLPPDDDDDEESQLAPPPPRVTMPQAPRGSAPIIEAVELDEELLADDDSAIESIEALSAPATSRAGQTLSLPGLTDDEMPVFDVPSRLSQVGSRASAPDLTERHASISDDYPEMSIEEADDLLVPTSSEEAIAELLEEAASLRRRRMYTSAIESLRIGLELDPYAMDLRHALRDVLIEAGRIDDAVDESFATVSLLLDRLDGEGAARALSDILAIDPGNERALHMLRELGYDAPVPASESRPASAEVNDDLDDLYDPDAPLPTYELDELGTAHLEPPSFSDQTVPRGTLPGPPPRVAPRRELAIDDPFGSSELPLPEFPLDPSAMDVARHADTLLDPAAMDPMMDPTEVTSRQSASSRPVVELEDALEEADFFASRGLYGDARAVLREQLSRNPNHPLLLERIQELEMQEHGGAAQTSGTRAVPNSVDERSFDISASLDALENLEEVTGPIDLVALGGQVDVEEVFAKFKEGVNKQIDVDDADMHYDLGIAYREIGKFDDAIREFELAANDPSRTCVCESMIGQIHMDRGALPDAIDAFLRGLAAKTRTPEQETMLSFELGKAYEEKNLPKDALNSYHRVSRWNPNYRDVQERIRRLSRHESTRTPSRPLAVGAEDDEFDRAFDEIIGDGKLP</sequence>
<evidence type="ECO:0000256" key="3">
    <source>
        <dbReference type="PROSITE-ProRule" id="PRU00339"/>
    </source>
</evidence>
<dbReference type="Gene3D" id="1.25.40.10">
    <property type="entry name" value="Tetratricopeptide repeat domain"/>
    <property type="match status" value="6"/>
</dbReference>
<keyword evidence="6" id="KW-1185">Reference proteome</keyword>
<feature type="compositionally biased region" description="Polar residues" evidence="4">
    <location>
        <begin position="366"/>
        <end position="376"/>
    </location>
</feature>
<evidence type="ECO:0000256" key="4">
    <source>
        <dbReference type="SAM" id="MobiDB-lite"/>
    </source>
</evidence>
<dbReference type="Pfam" id="PF13432">
    <property type="entry name" value="TPR_16"/>
    <property type="match status" value="1"/>
</dbReference>
<name>A0ABZ2KLM7_9BACT</name>
<dbReference type="EMBL" id="CP089982">
    <property type="protein sequence ID" value="WXA97266.1"/>
    <property type="molecule type" value="Genomic_DNA"/>
</dbReference>
<feature type="region of interest" description="Disordered" evidence="4">
    <location>
        <begin position="362"/>
        <end position="384"/>
    </location>
</feature>
<keyword evidence="1" id="KW-0677">Repeat</keyword>
<feature type="region of interest" description="Disordered" evidence="4">
    <location>
        <begin position="306"/>
        <end position="333"/>
    </location>
</feature>
<feature type="repeat" description="TPR" evidence="3">
    <location>
        <begin position="788"/>
        <end position="821"/>
    </location>
</feature>
<evidence type="ECO:0000256" key="1">
    <source>
        <dbReference type="ARBA" id="ARBA00022737"/>
    </source>
</evidence>
<evidence type="ECO:0000256" key="2">
    <source>
        <dbReference type="ARBA" id="ARBA00022803"/>
    </source>
</evidence>
<keyword evidence="2 3" id="KW-0802">TPR repeat</keyword>
<evidence type="ECO:0000313" key="5">
    <source>
        <dbReference type="EMBL" id="WXA97266.1"/>
    </source>
</evidence>
<gene>
    <name evidence="5" type="ORF">LZC95_10505</name>
</gene>
<dbReference type="PANTHER" id="PTHR45586:SF1">
    <property type="entry name" value="LIPOPOLYSACCHARIDE ASSEMBLY PROTEIN B"/>
    <property type="match status" value="1"/>
</dbReference>
<protein>
    <submittedName>
        <fullName evidence="5">Tetratricopeptide repeat protein</fullName>
    </submittedName>
</protein>
<feature type="repeat" description="TPR" evidence="3">
    <location>
        <begin position="5"/>
        <end position="38"/>
    </location>
</feature>
<feature type="repeat" description="TPR" evidence="3">
    <location>
        <begin position="121"/>
        <end position="154"/>
    </location>
</feature>
<dbReference type="InterPro" id="IPR019734">
    <property type="entry name" value="TPR_rpt"/>
</dbReference>
<feature type="compositionally biased region" description="Acidic residues" evidence="4">
    <location>
        <begin position="553"/>
        <end position="562"/>
    </location>
</feature>
<reference evidence="5 6" key="1">
    <citation type="submission" date="2021-12" db="EMBL/GenBank/DDBJ databases">
        <title>Discovery of the Pendulisporaceae a myxobacterial family with distinct sporulation behavior and unique specialized metabolism.</title>
        <authorList>
            <person name="Garcia R."/>
            <person name="Popoff A."/>
            <person name="Bader C.D."/>
            <person name="Loehr J."/>
            <person name="Walesch S."/>
            <person name="Walt C."/>
            <person name="Boldt J."/>
            <person name="Bunk B."/>
            <person name="Haeckl F.J.F.P.J."/>
            <person name="Gunesch A.P."/>
            <person name="Birkelbach J."/>
            <person name="Nuebel U."/>
            <person name="Pietschmann T."/>
            <person name="Bach T."/>
            <person name="Mueller R."/>
        </authorList>
    </citation>
    <scope>NUCLEOTIDE SEQUENCE [LARGE SCALE GENOMIC DNA]</scope>
    <source>
        <strain evidence="5 6">MSr12523</strain>
    </source>
</reference>
<dbReference type="Proteomes" id="UP001379533">
    <property type="component" value="Chromosome"/>
</dbReference>